<gene>
    <name evidence="3" type="ORF">V5N11_000336</name>
</gene>
<dbReference type="InterPro" id="IPR045218">
    <property type="entry name" value="DA1-like"/>
</dbReference>
<feature type="compositionally biased region" description="Basic and acidic residues" evidence="1">
    <location>
        <begin position="45"/>
        <end position="68"/>
    </location>
</feature>
<comment type="caution">
    <text evidence="3">The sequence shown here is derived from an EMBL/GenBank/DDBJ whole genome shotgun (WGS) entry which is preliminary data.</text>
</comment>
<dbReference type="PANTHER" id="PTHR24209:SF28">
    <property type="entry name" value="PROTEIN DA1-RELATED 4-RELATED"/>
    <property type="match status" value="1"/>
</dbReference>
<sequence>MGWFSCFKHDPSEYDFKNATKISLYSEEDRLARQKKEEEEEEIEMDRAKKESLKQAEEDEAKRRLLEKSKKKGKGKQVDDDHHVEGKRQIKIFKDMHPPPSICNGCKSEIGDGISANPQCSCCLHCHNPISMHDESAKKGKFHKDCYKEHRNPNCYVCNKKIPLTKEGRKFSEHEFWKEKYCPSHEDDGTLPKCCSCERLESCGTRYVMLADGRWLCRECLEYAVMDTVECHHLHMEMRDFFEGLNMKIEKEFPLLLVEKEALNKAEKEEKIDNNYGIITRGICLSEEQMVKSVTKWRNGPNTQLIEDMDWKSQMVERKCEVTAILILYGLPRLLTGYILAHEMMHAWLRLKGYRNLDTVLEEGLCQVLGHMWLEPQTYATTDVTSAEVAATASSSSSSRTPPAKKGDPSDFEKKLVKFCKYQIEADESPVYGVGFKKVSKMMESNDYNLKDTLNKIVTASKT</sequence>
<proteinExistence type="predicted"/>
<feature type="region of interest" description="Disordered" evidence="1">
    <location>
        <begin position="29"/>
        <end position="84"/>
    </location>
</feature>
<dbReference type="Pfam" id="PF12315">
    <property type="entry name" value="DA1-like"/>
    <property type="match status" value="1"/>
</dbReference>
<feature type="domain" description="Protein DA1-like" evidence="2">
    <location>
        <begin position="244"/>
        <end position="458"/>
    </location>
</feature>
<reference evidence="3 4" key="1">
    <citation type="submission" date="2024-04" db="EMBL/GenBank/DDBJ databases">
        <title>Genome assembly C_amara_ONT_v2.</title>
        <authorList>
            <person name="Yant L."/>
            <person name="Moore C."/>
            <person name="Slenker M."/>
        </authorList>
    </citation>
    <scope>NUCLEOTIDE SEQUENCE [LARGE SCALE GENOMIC DNA]</scope>
    <source>
        <tissue evidence="3">Leaf</tissue>
    </source>
</reference>
<evidence type="ECO:0000259" key="2">
    <source>
        <dbReference type="Pfam" id="PF12315"/>
    </source>
</evidence>
<dbReference type="PANTHER" id="PTHR24209">
    <property type="entry name" value="PROTEIN DA1-RELATED 2"/>
    <property type="match status" value="1"/>
</dbReference>
<dbReference type="EMBL" id="JBANAX010000446">
    <property type="protein sequence ID" value="KAL1208657.1"/>
    <property type="molecule type" value="Genomic_DNA"/>
</dbReference>
<dbReference type="AlphaFoldDB" id="A0ABD1APS1"/>
<evidence type="ECO:0000256" key="1">
    <source>
        <dbReference type="SAM" id="MobiDB-lite"/>
    </source>
</evidence>
<evidence type="ECO:0000313" key="3">
    <source>
        <dbReference type="EMBL" id="KAL1208657.1"/>
    </source>
</evidence>
<keyword evidence="4" id="KW-1185">Reference proteome</keyword>
<dbReference type="Proteomes" id="UP001558713">
    <property type="component" value="Unassembled WGS sequence"/>
</dbReference>
<dbReference type="InterPro" id="IPR022087">
    <property type="entry name" value="DA1-like_dom"/>
</dbReference>
<name>A0ABD1APS1_CARAN</name>
<protein>
    <submittedName>
        <fullName evidence="3">Protein DA1-related 3</fullName>
    </submittedName>
</protein>
<accession>A0ABD1APS1</accession>
<organism evidence="3 4">
    <name type="scientific">Cardamine amara subsp. amara</name>
    <dbReference type="NCBI Taxonomy" id="228776"/>
    <lineage>
        <taxon>Eukaryota</taxon>
        <taxon>Viridiplantae</taxon>
        <taxon>Streptophyta</taxon>
        <taxon>Embryophyta</taxon>
        <taxon>Tracheophyta</taxon>
        <taxon>Spermatophyta</taxon>
        <taxon>Magnoliopsida</taxon>
        <taxon>eudicotyledons</taxon>
        <taxon>Gunneridae</taxon>
        <taxon>Pentapetalae</taxon>
        <taxon>rosids</taxon>
        <taxon>malvids</taxon>
        <taxon>Brassicales</taxon>
        <taxon>Brassicaceae</taxon>
        <taxon>Cardamineae</taxon>
        <taxon>Cardamine</taxon>
    </lineage>
</organism>
<evidence type="ECO:0000313" key="4">
    <source>
        <dbReference type="Proteomes" id="UP001558713"/>
    </source>
</evidence>